<feature type="region of interest" description="Disordered" evidence="1">
    <location>
        <begin position="1"/>
        <end position="91"/>
    </location>
</feature>
<feature type="transmembrane region" description="Helical" evidence="2">
    <location>
        <begin position="129"/>
        <end position="148"/>
    </location>
</feature>
<dbReference type="Pfam" id="PF22786">
    <property type="entry name" value="Tag1_C"/>
    <property type="match status" value="1"/>
</dbReference>
<evidence type="ECO:0000256" key="2">
    <source>
        <dbReference type="SAM" id="Phobius"/>
    </source>
</evidence>
<evidence type="ECO:0000313" key="4">
    <source>
        <dbReference type="EMBL" id="GMM49091.1"/>
    </source>
</evidence>
<protein>
    <recommendedName>
        <fullName evidence="3">Tag1 C-terminal domain-containing protein</fullName>
    </recommendedName>
</protein>
<dbReference type="PANTHER" id="PTHR35895">
    <property type="entry name" value="CHROMOSOME 16, WHOLE GENOME SHOTGUN SEQUENCE"/>
    <property type="match status" value="1"/>
</dbReference>
<feature type="domain" description="Tag1 C-terminal" evidence="3">
    <location>
        <begin position="556"/>
        <end position="659"/>
    </location>
</feature>
<keyword evidence="2" id="KW-0472">Membrane</keyword>
<feature type="compositionally biased region" description="Polar residues" evidence="1">
    <location>
        <begin position="79"/>
        <end position="89"/>
    </location>
</feature>
<dbReference type="EMBL" id="BTGC01000001">
    <property type="protein sequence ID" value="GMM49091.1"/>
    <property type="molecule type" value="Genomic_DNA"/>
</dbReference>
<keyword evidence="2" id="KW-1133">Transmembrane helix</keyword>
<name>A0AAV5REQ8_STABA</name>
<feature type="compositionally biased region" description="Low complexity" evidence="1">
    <location>
        <begin position="44"/>
        <end position="71"/>
    </location>
</feature>
<keyword evidence="5" id="KW-1185">Reference proteome</keyword>
<reference evidence="4 5" key="1">
    <citation type="journal article" date="2023" name="Elife">
        <title>Identification of key yeast species and microbe-microbe interactions impacting larval growth of Drosophila in the wild.</title>
        <authorList>
            <person name="Mure A."/>
            <person name="Sugiura Y."/>
            <person name="Maeda R."/>
            <person name="Honda K."/>
            <person name="Sakurai N."/>
            <person name="Takahashi Y."/>
            <person name="Watada M."/>
            <person name="Katoh T."/>
            <person name="Gotoh A."/>
            <person name="Gotoh Y."/>
            <person name="Taniguchi I."/>
            <person name="Nakamura K."/>
            <person name="Hayashi T."/>
            <person name="Katayama T."/>
            <person name="Uemura T."/>
            <person name="Hattori Y."/>
        </authorList>
    </citation>
    <scope>NUCLEOTIDE SEQUENCE [LARGE SCALE GENOMIC DNA]</scope>
    <source>
        <strain evidence="4 5">SB-73</strain>
    </source>
</reference>
<dbReference type="InterPro" id="IPR055011">
    <property type="entry name" value="Tag1_C"/>
</dbReference>
<feature type="compositionally biased region" description="Polar residues" evidence="1">
    <location>
        <begin position="17"/>
        <end position="39"/>
    </location>
</feature>
<evidence type="ECO:0000259" key="3">
    <source>
        <dbReference type="Pfam" id="PF22786"/>
    </source>
</evidence>
<gene>
    <name evidence="4" type="ORF">DASB73_000490</name>
</gene>
<organism evidence="4 5">
    <name type="scientific">Starmerella bacillaris</name>
    <name type="common">Yeast</name>
    <name type="synonym">Candida zemplinina</name>
    <dbReference type="NCBI Taxonomy" id="1247836"/>
    <lineage>
        <taxon>Eukaryota</taxon>
        <taxon>Fungi</taxon>
        <taxon>Dikarya</taxon>
        <taxon>Ascomycota</taxon>
        <taxon>Saccharomycotina</taxon>
        <taxon>Dipodascomycetes</taxon>
        <taxon>Dipodascales</taxon>
        <taxon>Trichomonascaceae</taxon>
        <taxon>Starmerella</taxon>
    </lineage>
</organism>
<dbReference type="InterPro" id="IPR046368">
    <property type="entry name" value="Tag1"/>
</dbReference>
<evidence type="ECO:0000256" key="1">
    <source>
        <dbReference type="SAM" id="MobiDB-lite"/>
    </source>
</evidence>
<proteinExistence type="predicted"/>
<dbReference type="GO" id="GO:0000329">
    <property type="term" value="C:fungal-type vacuole membrane"/>
    <property type="evidence" value="ECO:0007669"/>
    <property type="project" value="InterPro"/>
</dbReference>
<keyword evidence="2" id="KW-0812">Transmembrane</keyword>
<evidence type="ECO:0000313" key="5">
    <source>
        <dbReference type="Proteomes" id="UP001362899"/>
    </source>
</evidence>
<comment type="caution">
    <text evidence="4">The sequence shown here is derived from an EMBL/GenBank/DDBJ whole genome shotgun (WGS) entry which is preliminary data.</text>
</comment>
<dbReference type="AlphaFoldDB" id="A0AAV5REQ8"/>
<feature type="compositionally biased region" description="Basic and acidic residues" evidence="1">
    <location>
        <begin position="7"/>
        <end position="16"/>
    </location>
</feature>
<dbReference type="PANTHER" id="PTHR35895:SF3">
    <property type="entry name" value="PRE-RRNA PROCESSING PROTEIN"/>
    <property type="match status" value="1"/>
</dbReference>
<accession>A0AAV5REQ8</accession>
<sequence>MGLLKDFASKQNDKSTPDSCNTVVNSQNMTRPHNIQNYGSLAPNEHNSNSNNNNSNNDDNDNDYNTNGSNHNDNDHNARSSYNENAPTTSEDEFTRLLNGYHRMERELENALTDDSGATLAGAVLKRPATVTITILILVLLYLVTSFFSSLSSSSLSSEIMCGTKVSHTNTEIRSLYDDAVDFRSSFNFTLSYSKVEGIYQRGMLEYFAPKLRTLKTTYGPLDVQVCINKKLYHLCTIHVDSSQPLVIGIIPNISQEIVVDSTLTTLGHPKVVKYVANRILKDDTIEFLVNGTTSISKFGINLSVPFNIKERIGAKGIASLLDSIQILSLTVSANAHPLQLPSASTGLSMKNSIDVGSEIQLSNELQFSGVFPSLNWSVLVPDCYNKYAVLCNGTNEQLRLGETVKATVNSSLTYLPPSLVQSCLLQQEIKSPLDKLISEYLAGSEVQLMIRAHNEHEHHDNIDTELLLNEGRFDVDKEYYEDEEEDILYRLLAGIDIPITIAGKPDTEKLIQSVIVEDVMFDKTMDAEYPVAFSGKSMVNARVPQIIDIRSDAIVYITGVQGVIQLFDRYNRHFAQILAEKWMDAITLPEVGNDYQVLLYFNRLPVDITNTRVFADVSRDLVVSGSSPILYDSVVNLQMRTPIGDLEVKQVHIRGRTRLQS</sequence>
<dbReference type="Proteomes" id="UP001362899">
    <property type="component" value="Unassembled WGS sequence"/>
</dbReference>